<evidence type="ECO:0000256" key="4">
    <source>
        <dbReference type="RuleBase" id="RU003495"/>
    </source>
</evidence>
<comment type="similarity">
    <text evidence="3 4">Belongs to the RlpA family.</text>
</comment>
<dbReference type="GO" id="GO:0008932">
    <property type="term" value="F:lytic endotransglycosylase activity"/>
    <property type="evidence" value="ECO:0007669"/>
    <property type="project" value="UniProtKB-UniRule"/>
</dbReference>
<reference evidence="7" key="1">
    <citation type="submission" date="2021-06" db="EMBL/GenBank/DDBJ databases">
        <title>Bradyrhizobium sp. S2-11-2 Genome sequencing.</title>
        <authorList>
            <person name="Jin L."/>
        </authorList>
    </citation>
    <scope>NUCLEOTIDE SEQUENCE</scope>
    <source>
        <strain evidence="7">S2-11-2</strain>
    </source>
</reference>
<dbReference type="PANTHER" id="PTHR34183">
    <property type="entry name" value="ENDOLYTIC PEPTIDOGLYCAN TRANSGLYCOSYLASE RLPA"/>
    <property type="match status" value="1"/>
</dbReference>
<dbReference type="InterPro" id="IPR036908">
    <property type="entry name" value="RlpA-like_sf"/>
</dbReference>
<name>A0A975RV04_9BRAD</name>
<accession>A0A975RV04</accession>
<feature type="region of interest" description="Disordered" evidence="5">
    <location>
        <begin position="47"/>
        <end position="68"/>
    </location>
</feature>
<evidence type="ECO:0000256" key="2">
    <source>
        <dbReference type="ARBA" id="ARBA00023316"/>
    </source>
</evidence>
<evidence type="ECO:0000256" key="5">
    <source>
        <dbReference type="SAM" id="MobiDB-lite"/>
    </source>
</evidence>
<keyword evidence="2 3" id="KW-0961">Cell wall biogenesis/degradation</keyword>
<dbReference type="InterPro" id="IPR009009">
    <property type="entry name" value="RlpA-like_DPBB"/>
</dbReference>
<dbReference type="KEGG" id="bsei:KMZ68_12400"/>
<gene>
    <name evidence="3" type="primary">rlpA</name>
    <name evidence="7" type="ORF">KMZ68_12400</name>
</gene>
<dbReference type="NCBIfam" id="TIGR00413">
    <property type="entry name" value="rlpA"/>
    <property type="match status" value="1"/>
</dbReference>
<evidence type="ECO:0000313" key="8">
    <source>
        <dbReference type="Proteomes" id="UP000680805"/>
    </source>
</evidence>
<dbReference type="PANTHER" id="PTHR34183:SF1">
    <property type="entry name" value="ENDOLYTIC PEPTIDOGLYCAN TRANSGLYCOSYLASE RLPA"/>
    <property type="match status" value="1"/>
</dbReference>
<dbReference type="SUPFAM" id="SSF50685">
    <property type="entry name" value="Barwin-like endoglucanases"/>
    <property type="match status" value="1"/>
</dbReference>
<dbReference type="Proteomes" id="UP000680805">
    <property type="component" value="Chromosome"/>
</dbReference>
<evidence type="ECO:0000256" key="3">
    <source>
        <dbReference type="HAMAP-Rule" id="MF_02071"/>
    </source>
</evidence>
<dbReference type="Pfam" id="PF03330">
    <property type="entry name" value="DPBB_1"/>
    <property type="match status" value="1"/>
</dbReference>
<keyword evidence="1 3" id="KW-0456">Lyase</keyword>
<dbReference type="CDD" id="cd22268">
    <property type="entry name" value="DPBB_RlpA-like"/>
    <property type="match status" value="1"/>
</dbReference>
<dbReference type="GO" id="GO:0000270">
    <property type="term" value="P:peptidoglycan metabolic process"/>
    <property type="evidence" value="ECO:0007669"/>
    <property type="project" value="UniProtKB-UniRule"/>
</dbReference>
<evidence type="ECO:0000259" key="6">
    <source>
        <dbReference type="Pfam" id="PF03330"/>
    </source>
</evidence>
<dbReference type="GO" id="GO:0071555">
    <property type="term" value="P:cell wall organization"/>
    <property type="evidence" value="ECO:0007669"/>
    <property type="project" value="UniProtKB-KW"/>
</dbReference>
<dbReference type="HAMAP" id="MF_02071">
    <property type="entry name" value="RlpA"/>
    <property type="match status" value="1"/>
</dbReference>
<dbReference type="InterPro" id="IPR012997">
    <property type="entry name" value="RplA"/>
</dbReference>
<dbReference type="AlphaFoldDB" id="A0A975RV04"/>
<comment type="function">
    <text evidence="3">Lytic transglycosylase with a strong preference for naked glycan strands that lack stem peptides.</text>
</comment>
<feature type="domain" description="RlpA-like protein double-psi beta-barrel" evidence="6">
    <location>
        <begin position="89"/>
        <end position="174"/>
    </location>
</feature>
<sequence>MLSIGCARGLWVDARTGRNVARLLVVAMGGVLLAACAQSSVVSRNSEGLSTSRQASLPHDRSATTRRVASIRKPSPFVARNDAATPSASHGIASFYSEGTRTASGEKFDASQLTAAHPTLPFGTKLRVTNVATGQAVTVRVNDRGPYVPGRIVDVSYSAAETLGMVDGGLARVKLDVVQ</sequence>
<dbReference type="InterPro" id="IPR034718">
    <property type="entry name" value="RlpA"/>
</dbReference>
<evidence type="ECO:0000313" key="7">
    <source>
        <dbReference type="EMBL" id="QWG20563.1"/>
    </source>
</evidence>
<organism evidence="7 8">
    <name type="scientific">Bradyrhizobium sediminis</name>
    <dbReference type="NCBI Taxonomy" id="2840469"/>
    <lineage>
        <taxon>Bacteria</taxon>
        <taxon>Pseudomonadati</taxon>
        <taxon>Pseudomonadota</taxon>
        <taxon>Alphaproteobacteria</taxon>
        <taxon>Hyphomicrobiales</taxon>
        <taxon>Nitrobacteraceae</taxon>
        <taxon>Bradyrhizobium</taxon>
    </lineage>
</organism>
<proteinExistence type="inferred from homology"/>
<dbReference type="EMBL" id="CP076135">
    <property type="protein sequence ID" value="QWG20563.1"/>
    <property type="molecule type" value="Genomic_DNA"/>
</dbReference>
<dbReference type="EC" id="4.2.2.-" evidence="3"/>
<dbReference type="Gene3D" id="2.40.40.10">
    <property type="entry name" value="RlpA-like domain"/>
    <property type="match status" value="1"/>
</dbReference>
<evidence type="ECO:0000256" key="1">
    <source>
        <dbReference type="ARBA" id="ARBA00023239"/>
    </source>
</evidence>
<protein>
    <recommendedName>
        <fullName evidence="3">Endolytic peptidoglycan transglycosylase RlpA</fullName>
        <ecNumber evidence="3">4.2.2.-</ecNumber>
    </recommendedName>
</protein>